<geneLocation type="plasmid" evidence="1">
    <name>pL4C</name>
</geneLocation>
<evidence type="ECO:0000313" key="1">
    <source>
        <dbReference type="EMBL" id="ABQ95610.1"/>
    </source>
</evidence>
<sequence>MPPALRAPFWGPCARRGKSGAGQRQVVAVSQVFPLSGVVAVAGSRYGSPWPVSPVVRLVVASGGVVRVGDQRGVDAAVRAACPSAVVVEASRFSGPPAARLHQRTRAVVLGHPGLGLPPASALLVFPPVGGAPALGPGSSLALRLALEARLPVWVAGEPRPQGPGWVPLALAGVPGWALPPVQGGLF</sequence>
<dbReference type="EMBL" id="EF407946">
    <property type="protein sequence ID" value="ABQ95610.1"/>
    <property type="molecule type" value="Genomic_DNA"/>
</dbReference>
<protein>
    <submittedName>
        <fullName evidence="1">Uncharacterized protein</fullName>
    </submittedName>
</protein>
<reference evidence="1" key="1">
    <citation type="journal article" date="2007" name="Plasmid">
        <title>Sequence analysis and characterizations of two novel plasmids isolated from Thermus sp. 4C.</title>
        <authorList>
            <person name="Ruan L."/>
            <person name="Xu X."/>
        </authorList>
    </citation>
    <scope>NUCLEOTIDE SEQUENCE</scope>
    <source>
        <strain evidence="1">4C</strain>
        <plasmid evidence="1">pL4C</plasmid>
    </source>
</reference>
<name>A6MN66_9DEIN</name>
<accession>A6MN66</accession>
<proteinExistence type="predicted"/>
<keyword evidence="1" id="KW-0614">Plasmid</keyword>
<dbReference type="AlphaFoldDB" id="A6MN66"/>
<organism evidence="1">
    <name type="scientific">Thermus sp. 4C</name>
    <dbReference type="NCBI Taxonomy" id="446041"/>
    <lineage>
        <taxon>Bacteria</taxon>
        <taxon>Thermotogati</taxon>
        <taxon>Deinococcota</taxon>
        <taxon>Deinococci</taxon>
        <taxon>Thermales</taxon>
        <taxon>Thermaceae</taxon>
        <taxon>Thermus</taxon>
    </lineage>
</organism>